<dbReference type="CDD" id="cd07562">
    <property type="entry name" value="Peptidase_S41_TRI"/>
    <property type="match status" value="1"/>
</dbReference>
<comment type="caution">
    <text evidence="11">The sequence shown here is derived from an EMBL/GenBank/DDBJ whole genome shotgun (WGS) entry which is preliminary data.</text>
</comment>
<organism evidence="11 12">
    <name type="scientific">Shewanella hanedai</name>
    <name type="common">Alteromonas hanedai</name>
    <dbReference type="NCBI Taxonomy" id="25"/>
    <lineage>
        <taxon>Bacteria</taxon>
        <taxon>Pseudomonadati</taxon>
        <taxon>Pseudomonadota</taxon>
        <taxon>Gammaproteobacteria</taxon>
        <taxon>Alteromonadales</taxon>
        <taxon>Shewanellaceae</taxon>
        <taxon>Shewanella</taxon>
    </lineage>
</organism>
<feature type="domain" description="Tail specific protease" evidence="10">
    <location>
        <begin position="843"/>
        <end position="1034"/>
    </location>
</feature>
<dbReference type="InterPro" id="IPR015943">
    <property type="entry name" value="WD40/YVTN_repeat-like_dom_sf"/>
</dbReference>
<dbReference type="SUPFAM" id="SSF52096">
    <property type="entry name" value="ClpP/crotonase"/>
    <property type="match status" value="1"/>
</dbReference>
<evidence type="ECO:0000259" key="10">
    <source>
        <dbReference type="SMART" id="SM00245"/>
    </source>
</evidence>
<dbReference type="InterPro" id="IPR036034">
    <property type="entry name" value="PDZ_sf"/>
</dbReference>
<evidence type="ECO:0000256" key="4">
    <source>
        <dbReference type="ARBA" id="ARBA00022670"/>
    </source>
</evidence>
<dbReference type="SUPFAM" id="SSF69304">
    <property type="entry name" value="Tricorn protease N-terminal domain"/>
    <property type="match status" value="1"/>
</dbReference>
<dbReference type="InterPro" id="IPR012393">
    <property type="entry name" value="Tricorn_protease"/>
</dbReference>
<dbReference type="Pfam" id="PF14684">
    <property type="entry name" value="Tricorn_C1"/>
    <property type="match status" value="1"/>
</dbReference>
<dbReference type="RefSeq" id="WP_144041727.1">
    <property type="nucleotide sequence ID" value="NZ_BMPL01000025.1"/>
</dbReference>
<dbReference type="Gene3D" id="2.30.42.10">
    <property type="match status" value="1"/>
</dbReference>
<dbReference type="PANTHER" id="PTHR43253:SF1">
    <property type="entry name" value="TRICORN PROTEASE HOMOLOG 2-RELATED"/>
    <property type="match status" value="1"/>
</dbReference>
<feature type="chain" id="PRO_5022037645" description="Tricorn protease homolog" evidence="9">
    <location>
        <begin position="20"/>
        <end position="1079"/>
    </location>
</feature>
<feature type="active site" description="Charge relay system" evidence="8">
    <location>
        <position position="1023"/>
    </location>
</feature>
<feature type="signal peptide" evidence="9">
    <location>
        <begin position="1"/>
        <end position="19"/>
    </location>
</feature>
<dbReference type="Pfam" id="PF26549">
    <property type="entry name" value="Tricorn_N"/>
    <property type="match status" value="1"/>
</dbReference>
<dbReference type="GO" id="GO:0005737">
    <property type="term" value="C:cytoplasm"/>
    <property type="evidence" value="ECO:0007669"/>
    <property type="project" value="UniProtKB-SubCell"/>
</dbReference>
<evidence type="ECO:0000256" key="6">
    <source>
        <dbReference type="ARBA" id="ARBA00022825"/>
    </source>
</evidence>
<dbReference type="SUPFAM" id="SSF50156">
    <property type="entry name" value="PDZ domain-like"/>
    <property type="match status" value="1"/>
</dbReference>
<keyword evidence="5 7" id="KW-0378">Hydrolase</keyword>
<dbReference type="SMART" id="SM00245">
    <property type="entry name" value="TSPc"/>
    <property type="match status" value="1"/>
</dbReference>
<feature type="active site" description="Nucleophile" evidence="8">
    <location>
        <position position="965"/>
    </location>
</feature>
<evidence type="ECO:0000256" key="9">
    <source>
        <dbReference type="SAM" id="SignalP"/>
    </source>
</evidence>
<gene>
    <name evidence="11" type="ORF">FN961_18835</name>
</gene>
<dbReference type="EC" id="3.4.21.-" evidence="7"/>
<evidence type="ECO:0000256" key="7">
    <source>
        <dbReference type="PIRNR" id="PIRNR036421"/>
    </source>
</evidence>
<dbReference type="Gene3D" id="3.30.750.44">
    <property type="match status" value="1"/>
</dbReference>
<keyword evidence="12" id="KW-1185">Reference proteome</keyword>
<feature type="active site" description="Charge relay system" evidence="8">
    <location>
        <position position="742"/>
    </location>
</feature>
<dbReference type="OrthoDB" id="9758793at2"/>
<evidence type="ECO:0000256" key="3">
    <source>
        <dbReference type="ARBA" id="ARBA00022490"/>
    </source>
</evidence>
<dbReference type="Pfam" id="PF14685">
    <property type="entry name" value="PDZ_Tricorn"/>
    <property type="match status" value="1"/>
</dbReference>
<reference evidence="12" key="1">
    <citation type="submission" date="2019-07" db="EMBL/GenBank/DDBJ databases">
        <title>Shewanella sp. YLB-08 draft genomic sequence.</title>
        <authorList>
            <person name="Yu L."/>
        </authorList>
    </citation>
    <scope>NUCLEOTIDE SEQUENCE [LARGE SCALE GENOMIC DNA]</scope>
    <source>
        <strain evidence="12">JCM 20706</strain>
    </source>
</reference>
<dbReference type="Pfam" id="PF26550">
    <property type="entry name" value="Tricorn_2nd"/>
    <property type="match status" value="1"/>
</dbReference>
<evidence type="ECO:0000256" key="5">
    <source>
        <dbReference type="ARBA" id="ARBA00022801"/>
    </source>
</evidence>
<protein>
    <recommendedName>
        <fullName evidence="7">Tricorn protease homolog</fullName>
        <ecNumber evidence="7">3.4.21.-</ecNumber>
    </recommendedName>
</protein>
<keyword evidence="3 7" id="KW-0963">Cytoplasm</keyword>
<sequence>MKTKLTLAAACMLAGSVQAQTLLLQEPSIAQDKLAFVYAGDIYVSNQQGEQVKRITSHAANETNPHLSPDGQWIAFTADYEGNSDVYLVSVDGGQPQRLTWHPGTDEVKGWSADGKQVLFTSRRNIAHNRTGQLFSVAIQGGFPVKVMEAVVSDGKVNADGSKLAYNPERLAHGGKNGWRNHRGGTTPPVWIYDLNKHSYEEVPHGNFSDSSPMWVGDHVYFISDRSKHKNIYSFKNGQVEQVTDFKDWDIANANAFGTDIVFEKGGALFVLDTLSGNNRQLNIDIQADLPQRRPQWKDAMPALSSSQISATGKQVLVSARGEVFSVPVKDGSTYNLTNTSGQNERDALWSPQGEQVAYITDKDGDYQLVLADQFGQIQKSVDLGKHTADFTLFNWMPDGKHIVFGDSNMALWLIELKTGKKTKVMKNIAMTDYDVVSSPNSKWLAYTQNNTNYFRDLYLYDIEDNSHHKVTDGMSDNAAPAFSPDGQYLYFASSTNKGLTAFGLDLSSQEQPLRYGLYAAVLQKEGKSPLMPKLADESYRHLEGNKDEDEKDSDASTPNIDIKGLSSRIVSLPVPQRNYWGLTAAEDNNLYFIEGVQIGSSIEIDGNPLNTSQLKRFNFEERKVDNVADNIESVTASADGKQLLLVGSGNAISTATVAETIELKSLNTADVKALINPAEEWAQIFDEAWRNERDYFYDPKMHGLDWQAVYDKYQPLLKHVGRREDLNALMREMISEMEVGHNYIVGGDVHTETTISVGLLGADVQIKNGLYRITNIYTGEAWNPHLKAPLAVPGNNIDVGDYILEVDGQSVDASVNIYSLFVGKVDKQVRLTVSYDGKAKHAHTVVVEPIKSDFNLRHWNWVENNRKYVEKATDGKVGYVYLPNTTTAGYTSFNRMFFAQVDRQGVILDERSNGGGQAANYIIDVLSREHLSGWKYRSGDMVYDTPAGAIYGPKVMLIDQDAGSGGDFLPYAFKRLELGTLVGKTTWGGLIGISANRNFIDGGRVTVPNFRFFTPDHEWRVENEGVTPDIEVELDPVAVNKGEDPQLDRAIVEVQQQLKDFTPVRHNAPPAFPTELGQ</sequence>
<dbReference type="InterPro" id="IPR005151">
    <property type="entry name" value="Tail-specific_protease"/>
</dbReference>
<evidence type="ECO:0000313" key="12">
    <source>
        <dbReference type="Proteomes" id="UP000318126"/>
    </source>
</evidence>
<dbReference type="Gene3D" id="2.130.10.10">
    <property type="entry name" value="YVTN repeat-like/Quinoprotein amine dehydrogenase"/>
    <property type="match status" value="1"/>
</dbReference>
<dbReference type="Proteomes" id="UP000318126">
    <property type="component" value="Unassembled WGS sequence"/>
</dbReference>
<dbReference type="Pfam" id="PF03572">
    <property type="entry name" value="Peptidase_S41"/>
    <property type="match status" value="1"/>
</dbReference>
<dbReference type="GO" id="GO:0006508">
    <property type="term" value="P:proteolysis"/>
    <property type="evidence" value="ECO:0007669"/>
    <property type="project" value="UniProtKB-UniRule"/>
</dbReference>
<evidence type="ECO:0000313" key="11">
    <source>
        <dbReference type="EMBL" id="TRY12749.1"/>
    </source>
</evidence>
<evidence type="ECO:0000256" key="2">
    <source>
        <dbReference type="ARBA" id="ARBA00008524"/>
    </source>
</evidence>
<comment type="similarity">
    <text evidence="2 7">Belongs to the peptidase S41B family.</text>
</comment>
<dbReference type="Gene3D" id="2.120.10.60">
    <property type="entry name" value="Tricorn protease N-terminal domain"/>
    <property type="match status" value="1"/>
</dbReference>
<comment type="function">
    <text evidence="7">Degrades oligopeptides.</text>
</comment>
<keyword evidence="4 7" id="KW-0645">Protease</keyword>
<dbReference type="InterPro" id="IPR029414">
    <property type="entry name" value="Tricorn_PDZ"/>
</dbReference>
<dbReference type="AlphaFoldDB" id="A0A553JJY6"/>
<comment type="subcellular location">
    <subcellularLocation>
        <location evidence="1 7">Cytoplasm</location>
    </subcellularLocation>
</comment>
<dbReference type="GO" id="GO:0008236">
    <property type="term" value="F:serine-type peptidase activity"/>
    <property type="evidence" value="ECO:0007669"/>
    <property type="project" value="UniProtKB-UniRule"/>
</dbReference>
<keyword evidence="6 7" id="KW-0720">Serine protease</keyword>
<dbReference type="Gene3D" id="3.90.226.10">
    <property type="entry name" value="2-enoyl-CoA Hydratase, Chain A, domain 1"/>
    <property type="match status" value="1"/>
</dbReference>
<evidence type="ECO:0000256" key="8">
    <source>
        <dbReference type="PIRSR" id="PIRSR036421-1"/>
    </source>
</evidence>
<keyword evidence="9" id="KW-0732">Signal</keyword>
<dbReference type="EMBL" id="VKGK01000027">
    <property type="protein sequence ID" value="TRY12749.1"/>
    <property type="molecule type" value="Genomic_DNA"/>
</dbReference>
<proteinExistence type="inferred from homology"/>
<name>A0A553JJY6_SHEHA</name>
<dbReference type="PANTHER" id="PTHR43253">
    <property type="entry name" value="TRICORN PROTEASE HOMOLOG 2-RELATED"/>
    <property type="match status" value="1"/>
</dbReference>
<dbReference type="PIRSF" id="PIRSF036421">
    <property type="entry name" value="Tricorn_protease"/>
    <property type="match status" value="1"/>
</dbReference>
<dbReference type="InterPro" id="IPR029045">
    <property type="entry name" value="ClpP/crotonase-like_dom_sf"/>
</dbReference>
<dbReference type="SUPFAM" id="SSF69322">
    <property type="entry name" value="Tricorn protease domain 2"/>
    <property type="match status" value="1"/>
</dbReference>
<dbReference type="InterPro" id="IPR028204">
    <property type="entry name" value="Tricorn_C1"/>
</dbReference>
<evidence type="ECO:0000256" key="1">
    <source>
        <dbReference type="ARBA" id="ARBA00004496"/>
    </source>
</evidence>
<accession>A0A553JJY6</accession>